<organism evidence="1">
    <name type="scientific">uncultured Caudovirales phage</name>
    <dbReference type="NCBI Taxonomy" id="2100421"/>
    <lineage>
        <taxon>Viruses</taxon>
        <taxon>Duplodnaviria</taxon>
        <taxon>Heunggongvirae</taxon>
        <taxon>Uroviricota</taxon>
        <taxon>Caudoviricetes</taxon>
        <taxon>Peduoviridae</taxon>
        <taxon>Maltschvirus</taxon>
        <taxon>Maltschvirus maltsch</taxon>
    </lineage>
</organism>
<reference evidence="1" key="1">
    <citation type="submission" date="2020-04" db="EMBL/GenBank/DDBJ databases">
        <authorList>
            <person name="Chiriac C."/>
            <person name="Salcher M."/>
            <person name="Ghai R."/>
            <person name="Kavagutti S V."/>
        </authorList>
    </citation>
    <scope>NUCLEOTIDE SEQUENCE</scope>
</reference>
<evidence type="ECO:0000313" key="3">
    <source>
        <dbReference type="EMBL" id="CAB4194462.1"/>
    </source>
</evidence>
<dbReference type="EMBL" id="LR797211">
    <property type="protein sequence ID" value="CAB4194462.1"/>
    <property type="molecule type" value="Genomic_DNA"/>
</dbReference>
<gene>
    <name evidence="2" type="ORF">UFOVP1191_105</name>
    <name evidence="3" type="ORF">UFOVP1252_73</name>
    <name evidence="1" type="ORF">UFOVP529_47</name>
</gene>
<accession>A0A6J5MVX2</accession>
<sequence>MYKVVVVDAANLREPAISELVGIGSLEVANSRAKSEAYDTAEVLLGEWRVVRESVKGGKYGARLEPTTGDYGYIVVMVVEQ</sequence>
<dbReference type="EMBL" id="LR796510">
    <property type="protein sequence ID" value="CAB4149080.1"/>
    <property type="molecule type" value="Genomic_DNA"/>
</dbReference>
<evidence type="ECO:0000313" key="1">
    <source>
        <dbReference type="EMBL" id="CAB4149080.1"/>
    </source>
</evidence>
<proteinExistence type="predicted"/>
<protein>
    <submittedName>
        <fullName evidence="1">Uncharacterized protein</fullName>
    </submittedName>
</protein>
<evidence type="ECO:0000313" key="2">
    <source>
        <dbReference type="EMBL" id="CAB4190747.1"/>
    </source>
</evidence>
<dbReference type="EMBL" id="LR797158">
    <property type="protein sequence ID" value="CAB4190747.1"/>
    <property type="molecule type" value="Genomic_DNA"/>
</dbReference>
<name>A0A6J5MVX2_9CAUD</name>